<dbReference type="Gene3D" id="1.10.10.10">
    <property type="entry name" value="Winged helix-like DNA-binding domain superfamily/Winged helix DNA-binding domain"/>
    <property type="match status" value="1"/>
</dbReference>
<gene>
    <name evidence="5" type="ordered locus">SpiGrapes_3256</name>
</gene>
<dbReference type="InterPro" id="IPR016032">
    <property type="entry name" value="Sig_transdc_resp-reg_C-effctor"/>
</dbReference>
<keyword evidence="1" id="KW-0805">Transcription regulation</keyword>
<dbReference type="PRINTS" id="PR00038">
    <property type="entry name" value="HTHLUXR"/>
</dbReference>
<dbReference type="SUPFAM" id="SSF46894">
    <property type="entry name" value="C-terminal effector domain of the bipartite response regulators"/>
    <property type="match status" value="1"/>
</dbReference>
<dbReference type="PROSITE" id="PS50043">
    <property type="entry name" value="HTH_LUXR_2"/>
    <property type="match status" value="1"/>
</dbReference>
<dbReference type="eggNOG" id="COG2197">
    <property type="taxonomic scope" value="Bacteria"/>
</dbReference>
<dbReference type="STRING" id="158190.SpiGrapes_3256"/>
<dbReference type="RefSeq" id="WP_014271839.1">
    <property type="nucleotide sequence ID" value="NC_016633.1"/>
</dbReference>
<evidence type="ECO:0000313" key="5">
    <source>
        <dbReference type="EMBL" id="AEV31000.1"/>
    </source>
</evidence>
<accession>G8QR65</accession>
<dbReference type="Pfam" id="PF00196">
    <property type="entry name" value="GerE"/>
    <property type="match status" value="1"/>
</dbReference>
<protein>
    <submittedName>
        <fullName evidence="5">Response regulator containing a CheY-like receiver domain and an HTH DNA-binding domain</fullName>
    </submittedName>
</protein>
<dbReference type="InterPro" id="IPR036388">
    <property type="entry name" value="WH-like_DNA-bd_sf"/>
</dbReference>
<dbReference type="PANTHER" id="PTHR44688">
    <property type="entry name" value="DNA-BINDING TRANSCRIPTIONAL ACTIVATOR DEVR_DOSR"/>
    <property type="match status" value="1"/>
</dbReference>
<dbReference type="GO" id="GO:0006355">
    <property type="term" value="P:regulation of DNA-templated transcription"/>
    <property type="evidence" value="ECO:0007669"/>
    <property type="project" value="InterPro"/>
</dbReference>
<keyword evidence="6" id="KW-1185">Reference proteome</keyword>
<dbReference type="HOGENOM" id="CLU_1427177_0_0_12"/>
<name>G8QR65_SPHPG</name>
<reference evidence="5 6" key="1">
    <citation type="submission" date="2011-11" db="EMBL/GenBank/DDBJ databases">
        <title>Complete sequence of Spirochaeta sp. grapes.</title>
        <authorList>
            <consortium name="US DOE Joint Genome Institute"/>
            <person name="Lucas S."/>
            <person name="Han J."/>
            <person name="Lapidus A."/>
            <person name="Cheng J.-F."/>
            <person name="Goodwin L."/>
            <person name="Pitluck S."/>
            <person name="Peters L."/>
            <person name="Ovchinnikova G."/>
            <person name="Munk A.C."/>
            <person name="Detter J.C."/>
            <person name="Han C."/>
            <person name="Tapia R."/>
            <person name="Land M."/>
            <person name="Hauser L."/>
            <person name="Kyrpides N."/>
            <person name="Ivanova N."/>
            <person name="Pagani I."/>
            <person name="Ritalahtilisa K."/>
            <person name="Loeffler F."/>
            <person name="Woyke T."/>
        </authorList>
    </citation>
    <scope>NUCLEOTIDE SEQUENCE [LARGE SCALE GENOMIC DNA]</scope>
    <source>
        <strain evidence="6">ATCC BAA-1885 / DSM 22778 / Grapes</strain>
    </source>
</reference>
<dbReference type="GO" id="GO:0003677">
    <property type="term" value="F:DNA binding"/>
    <property type="evidence" value="ECO:0007669"/>
    <property type="project" value="UniProtKB-KW"/>
</dbReference>
<keyword evidence="2 5" id="KW-0238">DNA-binding</keyword>
<organism evidence="5 6">
    <name type="scientific">Sphaerochaeta pleomorpha (strain ATCC BAA-1885 / DSM 22778 / Grapes)</name>
    <dbReference type="NCBI Taxonomy" id="158190"/>
    <lineage>
        <taxon>Bacteria</taxon>
        <taxon>Pseudomonadati</taxon>
        <taxon>Spirochaetota</taxon>
        <taxon>Spirochaetia</taxon>
        <taxon>Spirochaetales</taxon>
        <taxon>Sphaerochaetaceae</taxon>
        <taxon>Sphaerochaeta</taxon>
    </lineage>
</organism>
<dbReference type="InterPro" id="IPR000792">
    <property type="entry name" value="Tscrpt_reg_LuxR_C"/>
</dbReference>
<evidence type="ECO:0000256" key="1">
    <source>
        <dbReference type="ARBA" id="ARBA00023015"/>
    </source>
</evidence>
<evidence type="ECO:0000256" key="3">
    <source>
        <dbReference type="ARBA" id="ARBA00023163"/>
    </source>
</evidence>
<evidence type="ECO:0000313" key="6">
    <source>
        <dbReference type="Proteomes" id="UP000005632"/>
    </source>
</evidence>
<dbReference type="PANTHER" id="PTHR44688:SF16">
    <property type="entry name" value="DNA-BINDING TRANSCRIPTIONAL ACTIVATOR DEVR_DOSR"/>
    <property type="match status" value="1"/>
</dbReference>
<proteinExistence type="predicted"/>
<dbReference type="SMART" id="SM00421">
    <property type="entry name" value="HTH_LUXR"/>
    <property type="match status" value="1"/>
</dbReference>
<evidence type="ECO:0000256" key="2">
    <source>
        <dbReference type="ARBA" id="ARBA00023125"/>
    </source>
</evidence>
<feature type="domain" description="HTH luxR-type" evidence="4">
    <location>
        <begin position="121"/>
        <end position="186"/>
    </location>
</feature>
<evidence type="ECO:0000259" key="4">
    <source>
        <dbReference type="PROSITE" id="PS50043"/>
    </source>
</evidence>
<dbReference type="CDD" id="cd06170">
    <property type="entry name" value="LuxR_C_like"/>
    <property type="match status" value="1"/>
</dbReference>
<keyword evidence="3" id="KW-0804">Transcription</keyword>
<sequence length="190" mass="21429">MRKYALVLYENEIDRIFLLEKTGEMPWLSCTMSKLGDPLKTERAQLVLGREDALPSLLKLKATLHTLVDLPLLVFVPPQNLSVLKMLESNGCFLISEEADQEEVDSLILRMVKQGSQACCAEKSRCNLTQRERQIIALLISGQDNRQIATKLGIKLSTVSAHKKNLFLKTGVHTTSQLVVWAMVRDMEFS</sequence>
<dbReference type="OrthoDB" id="9780153at2"/>
<dbReference type="KEGG" id="sgp:SpiGrapes_3256"/>
<dbReference type="AlphaFoldDB" id="G8QR65"/>
<dbReference type="EMBL" id="CP003155">
    <property type="protein sequence ID" value="AEV31000.1"/>
    <property type="molecule type" value="Genomic_DNA"/>
</dbReference>
<dbReference type="PROSITE" id="PS00622">
    <property type="entry name" value="HTH_LUXR_1"/>
    <property type="match status" value="1"/>
</dbReference>
<dbReference type="Proteomes" id="UP000005632">
    <property type="component" value="Chromosome"/>
</dbReference>